<comment type="subunit">
    <text evidence="11">Heterodimer of a large membrane-associated beta subunit and a small pyruvoyl-containing alpha subunit.</text>
</comment>
<feature type="transmembrane region" description="Helical" evidence="12">
    <location>
        <begin position="36"/>
        <end position="55"/>
    </location>
</feature>
<evidence type="ECO:0000256" key="8">
    <source>
        <dbReference type="ARBA" id="ARBA00023239"/>
    </source>
</evidence>
<comment type="pathway">
    <text evidence="11">Phospholipid metabolism; phosphatidylethanolamine biosynthesis; phosphatidylethanolamine from CDP-diacylglycerol: step 2/2.</text>
</comment>
<dbReference type="UniPathway" id="UPA00558">
    <property type="reaction ID" value="UER00616"/>
</dbReference>
<dbReference type="InterPro" id="IPR003817">
    <property type="entry name" value="PS_Dcarbxylase"/>
</dbReference>
<comment type="PTM">
    <text evidence="11">Is synthesized initially as an inactive proenzyme. Formation of the active enzyme involves a self-maturation process in which the active site pyruvoyl group is generated from an internal serine residue via an autocatalytic post-translational modification. Two non-identical subunits are generated from the proenzyme in this reaction, and the pyruvate is formed at the N-terminus of the alpha chain, which is derived from the carboxyl end of the proenzyme. The post-translation cleavage follows an unusual pathway, termed non-hydrolytic serinolysis, in which the side chain hydroxyl group of the serine supplies its oxygen atom to form the C-terminus of the beta chain, while the remainder of the serine residue undergoes an oxidative deamination to produce ammonia and the pyruvoyl prosthetic group on the alpha chain.</text>
</comment>
<feature type="active site" description="Schiff-base intermediate with substrate; via pyruvic acid" evidence="11">
    <location>
        <position position="188"/>
    </location>
</feature>
<keyword evidence="8 11" id="KW-0456">Lyase</keyword>
<dbReference type="InterPro" id="IPR033175">
    <property type="entry name" value="PSD-A"/>
</dbReference>
<evidence type="ECO:0000256" key="6">
    <source>
        <dbReference type="ARBA" id="ARBA00023145"/>
    </source>
</evidence>
<organism evidence="13 14">
    <name type="scientific">Oryzomonas rubra</name>
    <dbReference type="NCBI Taxonomy" id="2509454"/>
    <lineage>
        <taxon>Bacteria</taxon>
        <taxon>Pseudomonadati</taxon>
        <taxon>Thermodesulfobacteriota</taxon>
        <taxon>Desulfuromonadia</taxon>
        <taxon>Geobacterales</taxon>
        <taxon>Geobacteraceae</taxon>
        <taxon>Oryzomonas</taxon>
    </lineage>
</organism>
<evidence type="ECO:0000256" key="5">
    <source>
        <dbReference type="ARBA" id="ARBA00023136"/>
    </source>
</evidence>
<feature type="chain" id="PRO_5023485191" description="Phosphatidylserine decarboxylase alpha chain" evidence="11">
    <location>
        <begin position="188"/>
        <end position="219"/>
    </location>
</feature>
<comment type="similarity">
    <text evidence="11">Belongs to the phosphatidylserine decarboxylase family. PSD-A subfamily.</text>
</comment>
<dbReference type="NCBIfam" id="NF003678">
    <property type="entry name" value="PRK05305.1-2"/>
    <property type="match status" value="1"/>
</dbReference>
<proteinExistence type="inferred from homology"/>
<keyword evidence="1 11" id="KW-1003">Cell membrane</keyword>
<feature type="chain" id="PRO_5023485192" description="Phosphatidylserine decarboxylase beta chain" evidence="11">
    <location>
        <begin position="1"/>
        <end position="187"/>
    </location>
</feature>
<evidence type="ECO:0000256" key="12">
    <source>
        <dbReference type="SAM" id="Phobius"/>
    </source>
</evidence>
<evidence type="ECO:0000256" key="4">
    <source>
        <dbReference type="ARBA" id="ARBA00023098"/>
    </source>
</evidence>
<evidence type="ECO:0000313" key="13">
    <source>
        <dbReference type="EMBL" id="KAA0895361.1"/>
    </source>
</evidence>
<gene>
    <name evidence="11" type="primary">psd</name>
    <name evidence="13" type="ORF">ET418_02245</name>
</gene>
<dbReference type="NCBIfam" id="NF003685">
    <property type="entry name" value="PRK05305.2-5"/>
    <property type="match status" value="1"/>
</dbReference>
<comment type="subcellular location">
    <subcellularLocation>
        <location evidence="11">Cell membrane</location>
        <topology evidence="11">Peripheral membrane protein</topology>
    </subcellularLocation>
</comment>
<dbReference type="GO" id="GO:0006646">
    <property type="term" value="P:phosphatidylethanolamine biosynthetic process"/>
    <property type="evidence" value="ECO:0007669"/>
    <property type="project" value="UniProtKB-UniRule"/>
</dbReference>
<feature type="modified residue" description="Pyruvic acid (Ser); by autocatalysis" evidence="11">
    <location>
        <position position="188"/>
    </location>
</feature>
<keyword evidence="10 11" id="KW-0670">Pyruvate</keyword>
<keyword evidence="5 11" id="KW-0472">Membrane</keyword>
<dbReference type="HAMAP" id="MF_00664">
    <property type="entry name" value="PS_decarb_PSD_A"/>
    <property type="match status" value="1"/>
</dbReference>
<keyword evidence="14" id="KW-1185">Reference proteome</keyword>
<dbReference type="Pfam" id="PF02666">
    <property type="entry name" value="PS_Dcarbxylase"/>
    <property type="match status" value="1"/>
</dbReference>
<dbReference type="AlphaFoldDB" id="A0A5A9XUU7"/>
<accession>A0A5A9XUU7</accession>
<dbReference type="GO" id="GO:0005886">
    <property type="term" value="C:plasma membrane"/>
    <property type="evidence" value="ECO:0007669"/>
    <property type="project" value="UniProtKB-SubCell"/>
</dbReference>
<sequence>MNKSTPFAREGYPFIACSAGLTLLLAVAAWKWCSLVLAASAALFCVATLFILYFFRNPERTPPIDGHAVVAPADGTVIVAECVPETPLGIPALKISIFMSVFNVHVNRVPFDGTVVDTFYHRGKFFDARDGRASFENERNGIVLETSGGVRLAFVQIAGLVARRIVCYARTGDALKRGERYGLIRFGSRVDVYLPVDVQPLVKLGDVTVAGETVLGRLA</sequence>
<evidence type="ECO:0000256" key="2">
    <source>
        <dbReference type="ARBA" id="ARBA00022516"/>
    </source>
</evidence>
<keyword evidence="9 11" id="KW-1208">Phospholipid metabolism</keyword>
<name>A0A5A9XUU7_9BACT</name>
<comment type="caution">
    <text evidence="13">The sequence shown here is derived from an EMBL/GenBank/DDBJ whole genome shotgun (WGS) entry which is preliminary data.</text>
</comment>
<comment type="cofactor">
    <cofactor evidence="11">
        <name>pyruvate</name>
        <dbReference type="ChEBI" id="CHEBI:15361"/>
    </cofactor>
    <text evidence="11">Binds 1 pyruvoyl group covalently per subunit.</text>
</comment>
<dbReference type="GO" id="GO:0004609">
    <property type="term" value="F:phosphatidylserine decarboxylase activity"/>
    <property type="evidence" value="ECO:0007669"/>
    <property type="project" value="UniProtKB-UniRule"/>
</dbReference>
<evidence type="ECO:0000256" key="11">
    <source>
        <dbReference type="HAMAP-Rule" id="MF_00664"/>
    </source>
</evidence>
<evidence type="ECO:0000256" key="1">
    <source>
        <dbReference type="ARBA" id="ARBA00022475"/>
    </source>
</evidence>
<keyword evidence="4 11" id="KW-0443">Lipid metabolism</keyword>
<reference evidence="13 14" key="1">
    <citation type="submission" date="2019-04" db="EMBL/GenBank/DDBJ databases">
        <title>Geobacter ruber sp. nov., ferric-reducing bacteria isolated from paddy soil.</title>
        <authorList>
            <person name="Xu Z."/>
            <person name="Masuda Y."/>
            <person name="Itoh H."/>
            <person name="Senoo K."/>
        </authorList>
    </citation>
    <scope>NUCLEOTIDE SEQUENCE [LARGE SCALE GENOMIC DNA]</scope>
    <source>
        <strain evidence="13 14">Red88</strain>
    </source>
</reference>
<feature type="site" description="Cleavage (non-hydrolytic); by autocatalysis" evidence="11">
    <location>
        <begin position="187"/>
        <end position="188"/>
    </location>
</feature>
<dbReference type="EC" id="4.1.1.65" evidence="11"/>
<dbReference type="PANTHER" id="PTHR35809:SF1">
    <property type="entry name" value="ARCHAETIDYLSERINE DECARBOXYLASE PROENZYME-RELATED"/>
    <property type="match status" value="1"/>
</dbReference>
<evidence type="ECO:0000256" key="10">
    <source>
        <dbReference type="ARBA" id="ARBA00023317"/>
    </source>
</evidence>
<keyword evidence="12" id="KW-0812">Transmembrane</keyword>
<dbReference type="RefSeq" id="WP_149305941.1">
    <property type="nucleotide sequence ID" value="NZ_SRSD01000001.1"/>
</dbReference>
<protein>
    <recommendedName>
        <fullName evidence="11">Phosphatidylserine decarboxylase proenzyme</fullName>
        <ecNumber evidence="11">4.1.1.65</ecNumber>
    </recommendedName>
    <component>
        <recommendedName>
            <fullName evidence="11">Phosphatidylserine decarboxylase alpha chain</fullName>
        </recommendedName>
    </component>
    <component>
        <recommendedName>
            <fullName evidence="11">Phosphatidylserine decarboxylase beta chain</fullName>
        </recommendedName>
    </component>
</protein>
<comment type="catalytic activity">
    <reaction evidence="11">
        <text>a 1,2-diacyl-sn-glycero-3-phospho-L-serine + H(+) = a 1,2-diacyl-sn-glycero-3-phosphoethanolamine + CO2</text>
        <dbReference type="Rhea" id="RHEA:20828"/>
        <dbReference type="ChEBI" id="CHEBI:15378"/>
        <dbReference type="ChEBI" id="CHEBI:16526"/>
        <dbReference type="ChEBI" id="CHEBI:57262"/>
        <dbReference type="ChEBI" id="CHEBI:64612"/>
        <dbReference type="EC" id="4.1.1.65"/>
    </reaction>
</comment>
<keyword evidence="7 11" id="KW-0594">Phospholipid biosynthesis</keyword>
<evidence type="ECO:0000256" key="7">
    <source>
        <dbReference type="ARBA" id="ARBA00023209"/>
    </source>
</evidence>
<dbReference type="OrthoDB" id="9790893at2"/>
<keyword evidence="3 11" id="KW-0210">Decarboxylase</keyword>
<keyword evidence="12" id="KW-1133">Transmembrane helix</keyword>
<dbReference type="PANTHER" id="PTHR35809">
    <property type="entry name" value="ARCHAETIDYLSERINE DECARBOXYLASE PROENZYME-RELATED"/>
    <property type="match status" value="1"/>
</dbReference>
<dbReference type="EMBL" id="SRSD01000001">
    <property type="protein sequence ID" value="KAA0895361.1"/>
    <property type="molecule type" value="Genomic_DNA"/>
</dbReference>
<comment type="function">
    <text evidence="11">Catalyzes the formation of phosphatidylethanolamine (PtdEtn) from phosphatidylserine (PtdSer).</text>
</comment>
<evidence type="ECO:0000256" key="9">
    <source>
        <dbReference type="ARBA" id="ARBA00023264"/>
    </source>
</evidence>
<evidence type="ECO:0000256" key="3">
    <source>
        <dbReference type="ARBA" id="ARBA00022793"/>
    </source>
</evidence>
<evidence type="ECO:0000313" key="14">
    <source>
        <dbReference type="Proteomes" id="UP000324298"/>
    </source>
</evidence>
<keyword evidence="6 11" id="KW-0865">Zymogen</keyword>
<feature type="transmembrane region" description="Helical" evidence="12">
    <location>
        <begin position="12"/>
        <end position="30"/>
    </location>
</feature>
<keyword evidence="2 11" id="KW-0444">Lipid biosynthesis</keyword>
<dbReference type="Proteomes" id="UP000324298">
    <property type="component" value="Unassembled WGS sequence"/>
</dbReference>